<evidence type="ECO:0000256" key="3">
    <source>
        <dbReference type="ARBA" id="ARBA00022490"/>
    </source>
</evidence>
<keyword evidence="3" id="KW-0963">Cytoplasm</keyword>
<dbReference type="InterPro" id="IPR041481">
    <property type="entry name" value="CSN7_helixI"/>
</dbReference>
<comment type="subcellular location">
    <subcellularLocation>
        <location evidence="2">Cytoplasm</location>
    </subcellularLocation>
    <subcellularLocation>
        <location evidence="1">Nucleus</location>
    </subcellularLocation>
</comment>
<evidence type="ECO:0000313" key="7">
    <source>
        <dbReference type="EMBL" id="KAJ8874686.1"/>
    </source>
</evidence>
<dbReference type="EMBL" id="JARBHB010000010">
    <property type="protein sequence ID" value="KAJ8874686.1"/>
    <property type="molecule type" value="Genomic_DNA"/>
</dbReference>
<gene>
    <name evidence="7" type="ORF">PR048_025552</name>
</gene>
<organism evidence="7 8">
    <name type="scientific">Dryococelus australis</name>
    <dbReference type="NCBI Taxonomy" id="614101"/>
    <lineage>
        <taxon>Eukaryota</taxon>
        <taxon>Metazoa</taxon>
        <taxon>Ecdysozoa</taxon>
        <taxon>Arthropoda</taxon>
        <taxon>Hexapoda</taxon>
        <taxon>Insecta</taxon>
        <taxon>Pterygota</taxon>
        <taxon>Neoptera</taxon>
        <taxon>Polyneoptera</taxon>
        <taxon>Phasmatodea</taxon>
        <taxon>Verophasmatodea</taxon>
        <taxon>Anareolatae</taxon>
        <taxon>Phasmatidae</taxon>
        <taxon>Eurycanthinae</taxon>
        <taxon>Dryococelus</taxon>
    </lineage>
</organism>
<proteinExistence type="predicted"/>
<dbReference type="PANTHER" id="PTHR15350">
    <property type="entry name" value="COP9 SIGNALOSOME COMPLEX SUBUNIT 7/DENDRITIC CELL PROTEIN GA17"/>
    <property type="match status" value="1"/>
</dbReference>
<feature type="domain" description="COP9 signalosome complex subunit 7 helix I" evidence="6">
    <location>
        <begin position="352"/>
        <end position="400"/>
    </location>
</feature>
<dbReference type="Pfam" id="PF18392">
    <property type="entry name" value="CSN7a_helixI"/>
    <property type="match status" value="1"/>
</dbReference>
<evidence type="ECO:0000259" key="6">
    <source>
        <dbReference type="Pfam" id="PF18392"/>
    </source>
</evidence>
<evidence type="ECO:0000256" key="1">
    <source>
        <dbReference type="ARBA" id="ARBA00004123"/>
    </source>
</evidence>
<keyword evidence="5" id="KW-0539">Nucleus</keyword>
<reference evidence="7 8" key="1">
    <citation type="submission" date="2023-02" db="EMBL/GenBank/DDBJ databases">
        <title>LHISI_Scaffold_Assembly.</title>
        <authorList>
            <person name="Stuart O.P."/>
            <person name="Cleave R."/>
            <person name="Magrath M.J.L."/>
            <person name="Mikheyev A.S."/>
        </authorList>
    </citation>
    <scope>NUCLEOTIDE SEQUENCE [LARGE SCALE GENOMIC DNA]</scope>
    <source>
        <strain evidence="7">Daus_M_001</strain>
        <tissue evidence="7">Leg muscle</tissue>
    </source>
</reference>
<sequence length="405" mass="45493">MNVEKRQLDGCSSTTLLCADVLRRVTCTERPVGGSEAWLREVKLVAQYLMTCGQHTLLQVFEVVAATSHSVTFEQVLKKIALYYYHALHLFAYGTYRQYLDNMLELPQLTRGQKKKLQHLTIVTLATRTKCIPYCVLLQELDIKNVRDLEDLIIEAIYAAGLSYVQQFGTVEFVPNHVGLFHAWVSHYRCPCILPHATLISSQDLVKSSSKLPHSIQFTNLRNCVKQAIELAPMSNFPSGFSLHDAHITVSFDSLSSTRISQQLLLDAGLTMLAVCLHTLCLLTLGLTHDSGTTVQDTMTVLCCAVYYHCACLCSYTASLVWIWHKTAGKLDQKNSQLEVDYAIGRDIRVTDIGSIVSTLQEWCDSCEAVLSCVEDQIMRANSYKNRKLKHKEMLEQEVSLAACT</sequence>
<evidence type="ECO:0000256" key="4">
    <source>
        <dbReference type="ARBA" id="ARBA00022790"/>
    </source>
</evidence>
<accession>A0ABQ9GRP9</accession>
<dbReference type="PANTHER" id="PTHR15350:SF5">
    <property type="entry name" value="COP9 SIGNALOSOME COMPLEX SUBUNIT 7"/>
    <property type="match status" value="1"/>
</dbReference>
<dbReference type="InterPro" id="IPR045237">
    <property type="entry name" value="COPS7/eIF3m"/>
</dbReference>
<name>A0ABQ9GRP9_9NEOP</name>
<protein>
    <recommendedName>
        <fullName evidence="6">COP9 signalosome complex subunit 7 helix I domain-containing protein</fullName>
    </recommendedName>
</protein>
<comment type="caution">
    <text evidence="7">The sequence shown here is derived from an EMBL/GenBank/DDBJ whole genome shotgun (WGS) entry which is preliminary data.</text>
</comment>
<evidence type="ECO:0000313" key="8">
    <source>
        <dbReference type="Proteomes" id="UP001159363"/>
    </source>
</evidence>
<evidence type="ECO:0000256" key="5">
    <source>
        <dbReference type="ARBA" id="ARBA00023242"/>
    </source>
</evidence>
<evidence type="ECO:0000256" key="2">
    <source>
        <dbReference type="ARBA" id="ARBA00004496"/>
    </source>
</evidence>
<keyword evidence="4" id="KW-0736">Signalosome</keyword>
<dbReference type="Proteomes" id="UP001159363">
    <property type="component" value="Chromosome 9"/>
</dbReference>
<keyword evidence="8" id="KW-1185">Reference proteome</keyword>